<dbReference type="Gene3D" id="3.30.160.250">
    <property type="match status" value="1"/>
</dbReference>
<dbReference type="Proteomes" id="UP000298213">
    <property type="component" value="Unassembled WGS sequence"/>
</dbReference>
<organism evidence="1 2">
    <name type="scientific">Sphingomonas parva</name>
    <dbReference type="NCBI Taxonomy" id="2555898"/>
    <lineage>
        <taxon>Bacteria</taxon>
        <taxon>Pseudomonadati</taxon>
        <taxon>Pseudomonadota</taxon>
        <taxon>Alphaproteobacteria</taxon>
        <taxon>Sphingomonadales</taxon>
        <taxon>Sphingomonadaceae</taxon>
        <taxon>Sphingomonas</taxon>
    </lineage>
</organism>
<name>A0A4Y8ZV80_9SPHN</name>
<dbReference type="SUPFAM" id="SSF143100">
    <property type="entry name" value="TTHA1013/TTHA0281-like"/>
    <property type="match status" value="1"/>
</dbReference>
<dbReference type="EMBL" id="SPDV01000003">
    <property type="protein sequence ID" value="TFI59824.1"/>
    <property type="molecule type" value="Genomic_DNA"/>
</dbReference>
<comment type="caution">
    <text evidence="1">The sequence shown here is derived from an EMBL/GenBank/DDBJ whole genome shotgun (WGS) entry which is preliminary data.</text>
</comment>
<evidence type="ECO:0000313" key="1">
    <source>
        <dbReference type="EMBL" id="TFI59824.1"/>
    </source>
</evidence>
<evidence type="ECO:0000313" key="2">
    <source>
        <dbReference type="Proteomes" id="UP000298213"/>
    </source>
</evidence>
<dbReference type="InterPro" id="IPR035069">
    <property type="entry name" value="TTHA1013/TTHA0281-like"/>
</dbReference>
<accession>A0A4Y8ZV80</accession>
<protein>
    <submittedName>
        <fullName evidence="1">Type II toxin-antitoxin system HicB family antitoxin</fullName>
    </submittedName>
</protein>
<dbReference type="OrthoDB" id="5772151at2"/>
<dbReference type="AlphaFoldDB" id="A0A4Y8ZV80"/>
<gene>
    <name evidence="1" type="ORF">E2493_03040</name>
</gene>
<proteinExistence type="predicted"/>
<keyword evidence="2" id="KW-1185">Reference proteome</keyword>
<dbReference type="RefSeq" id="WP_135083580.1">
    <property type="nucleotide sequence ID" value="NZ_SPDV01000003.1"/>
</dbReference>
<sequence>MYLSYPVTLADDGFGTVYAICPDIPEAMTYATNREEAAGKVRGALEGALELYRQQGRAIPRPTKCKADFTVDVQVEEAHVAPAPRPRRFAGTAIPLSRWAAAARF</sequence>
<reference evidence="1 2" key="1">
    <citation type="submission" date="2019-03" db="EMBL/GenBank/DDBJ databases">
        <title>Genome sequence of Sphingomonas sp. 17J27-24.</title>
        <authorList>
            <person name="Kim M."/>
            <person name="Maeng S."/>
            <person name="Sathiyaraj S."/>
        </authorList>
    </citation>
    <scope>NUCLEOTIDE SEQUENCE [LARGE SCALE GENOMIC DNA]</scope>
    <source>
        <strain evidence="1 2">17J27-24</strain>
    </source>
</reference>